<reference evidence="11 12" key="1">
    <citation type="journal article" date="2019" name="Sci. Rep.">
        <title>A high-quality genome of Eragrostis curvula grass provides insights into Poaceae evolution and supports new strategies to enhance forage quality.</title>
        <authorList>
            <person name="Carballo J."/>
            <person name="Santos B.A.C.M."/>
            <person name="Zappacosta D."/>
            <person name="Garbus I."/>
            <person name="Selva J.P."/>
            <person name="Gallo C.A."/>
            <person name="Diaz A."/>
            <person name="Albertini E."/>
            <person name="Caccamo M."/>
            <person name="Echenique V."/>
        </authorList>
    </citation>
    <scope>NUCLEOTIDE SEQUENCE [LARGE SCALE GENOMIC DNA]</scope>
    <source>
        <strain evidence="12">cv. Victoria</strain>
        <tissue evidence="11">Leaf</tissue>
    </source>
</reference>
<evidence type="ECO:0000256" key="8">
    <source>
        <dbReference type="SAM" id="Coils"/>
    </source>
</evidence>
<dbReference type="Proteomes" id="UP000324897">
    <property type="component" value="Unassembled WGS sequence"/>
</dbReference>
<feature type="compositionally biased region" description="Polar residues" evidence="9">
    <location>
        <begin position="556"/>
        <end position="583"/>
    </location>
</feature>
<keyword evidence="3 7" id="KW-0547">Nucleotide-binding</keyword>
<evidence type="ECO:0000256" key="9">
    <source>
        <dbReference type="SAM" id="MobiDB-lite"/>
    </source>
</evidence>
<feature type="region of interest" description="Disordered" evidence="9">
    <location>
        <begin position="455"/>
        <end position="532"/>
    </location>
</feature>
<dbReference type="PRINTS" id="PR00380">
    <property type="entry name" value="KINESINHEAVY"/>
</dbReference>
<protein>
    <recommendedName>
        <fullName evidence="10">Kinesin motor domain-containing protein</fullName>
    </recommendedName>
</protein>
<dbReference type="InterPro" id="IPR027417">
    <property type="entry name" value="P-loop_NTPase"/>
</dbReference>
<dbReference type="CDD" id="cd01374">
    <property type="entry name" value="KISc_CENP_E"/>
    <property type="match status" value="1"/>
</dbReference>
<keyword evidence="5 8" id="KW-0175">Coiled coil</keyword>
<dbReference type="Pfam" id="PF11995">
    <property type="entry name" value="DUF3490"/>
    <property type="match status" value="1"/>
</dbReference>
<dbReference type="Gramene" id="TVU15036">
    <property type="protein sequence ID" value="TVU15036"/>
    <property type="gene ID" value="EJB05_38536"/>
</dbReference>
<feature type="region of interest" description="Disordered" evidence="9">
    <location>
        <begin position="641"/>
        <end position="663"/>
    </location>
</feature>
<comment type="caution">
    <text evidence="11">The sequence shown here is derived from an EMBL/GenBank/DDBJ whole genome shotgun (WGS) entry which is preliminary data.</text>
</comment>
<dbReference type="GO" id="GO:0008017">
    <property type="term" value="F:microtubule binding"/>
    <property type="evidence" value="ECO:0007669"/>
    <property type="project" value="InterPro"/>
</dbReference>
<dbReference type="GO" id="GO:0003777">
    <property type="term" value="F:microtubule motor activity"/>
    <property type="evidence" value="ECO:0007669"/>
    <property type="project" value="EnsemblPlants"/>
</dbReference>
<accession>A0A5J9TUJ5</accession>
<sequence length="947" mass="105226">MGAIGGDAPVHWDKVDGAEMANGGGGGAGKLEKILVSVRLRPLSDKEIARGDPAEWECINDTTIISRSAFPDRPTAPTAYSFDRVFHSDCNTREVYEEAAKAVALSVVSGINSSIFAYGQTSSGKTYTMTGITEYTVADIYDYIGKHEERAFVLKFSAIEIYNEVVRDLLSAENTSLRLWDDAEKGTYVENLTEVILRDSDHLKELISVCEAQRRTGETYLNENSSRSHQILKLTIESSAREFLGKDKSTTLVACVNFIDLAGSERASQALSAGARLKEGCHINRSLLTLGTVIRKLSKVRNGHIPYRDSKLTRILQPSLGGNARTAIICTMSPARSHMEQSRNTLLFASCAKEVVTNAQVNVVMSDKALVKQLQKELARLESELRCPASYSKLEALVKEKDNQIRKMEKEMKELKLQRDLAQSRLQDLLQVVGDNNVSKHPMASGRNFTFDVPQPCEDELSTTESSGVVNSGQNFRLQGRRAAQRDHRQTSENNVEFPTPPRYSVSSPPFSGMPPTNSRDDASQISNEDSEDLCKEVRCIETNETEGNECLGSSAVGSNSSQDSNVGSRMHGNNDSNPSVNSGPHDVSPITLEQHLENVKKPFANLVKDLGSSTRNSSSSKVLGRSMSCRSLMGSTLFEDLEKDDGTPPSRRFMDFPGRPEGCQRRVSALNYDAESETLSRAGSMLSEITTTRDGVKANGSVAGDSEFTGIGEFVAELKEMAQVQYQKQRGVQGDNGDLTEGTIRSVGLDPIMDALQSPSRWPLEFEKKQQEIIDLWHACNVSLVHRTYFFLLFKGDPADAIYMEVELRRLSFLKDTYSNGRMGSNVATGSQNTSLISSAKKLQREREMLCRQMQKRLTIQERESMYTKWGVALSSKRRRLQVARRLWTETKDLEHVRESASLVARLIGLLEPGKALREMFGLSFAPQQFTRRSYNSWRYGRSSLD</sequence>
<comment type="similarity">
    <text evidence="1">Belongs to the TRAFAC class myosin-kinesin ATPase superfamily. Kinesin family. KIN-7 subfamily.</text>
</comment>
<feature type="compositionally biased region" description="Polar residues" evidence="9">
    <location>
        <begin position="463"/>
        <end position="477"/>
    </location>
</feature>
<keyword evidence="6 7" id="KW-0505">Motor protein</keyword>
<evidence type="ECO:0000256" key="1">
    <source>
        <dbReference type="ARBA" id="ARBA00007310"/>
    </source>
</evidence>
<dbReference type="InterPro" id="IPR001752">
    <property type="entry name" value="Kinesin_motor_dom"/>
</dbReference>
<dbReference type="EMBL" id="RWGY01000031">
    <property type="protein sequence ID" value="TVU15036.1"/>
    <property type="molecule type" value="Genomic_DNA"/>
</dbReference>
<evidence type="ECO:0000256" key="3">
    <source>
        <dbReference type="ARBA" id="ARBA00022741"/>
    </source>
</evidence>
<dbReference type="SMART" id="SM00129">
    <property type="entry name" value="KISc"/>
    <property type="match status" value="1"/>
</dbReference>
<dbReference type="AlphaFoldDB" id="A0A5J9TUJ5"/>
<feature type="binding site" evidence="7">
    <location>
        <begin position="119"/>
        <end position="126"/>
    </location>
    <ligand>
        <name>ATP</name>
        <dbReference type="ChEBI" id="CHEBI:30616"/>
    </ligand>
</feature>
<dbReference type="GO" id="GO:0005874">
    <property type="term" value="C:microtubule"/>
    <property type="evidence" value="ECO:0007669"/>
    <property type="project" value="UniProtKB-KW"/>
</dbReference>
<feature type="compositionally biased region" description="Polar residues" evidence="9">
    <location>
        <begin position="505"/>
        <end position="528"/>
    </location>
</feature>
<feature type="region of interest" description="Disordered" evidence="9">
    <location>
        <begin position="549"/>
        <end position="589"/>
    </location>
</feature>
<evidence type="ECO:0000256" key="7">
    <source>
        <dbReference type="PROSITE-ProRule" id="PRU00283"/>
    </source>
</evidence>
<dbReference type="InterPro" id="IPR036961">
    <property type="entry name" value="Kinesin_motor_dom_sf"/>
</dbReference>
<organism evidence="11 12">
    <name type="scientific">Eragrostis curvula</name>
    <name type="common">weeping love grass</name>
    <dbReference type="NCBI Taxonomy" id="38414"/>
    <lineage>
        <taxon>Eukaryota</taxon>
        <taxon>Viridiplantae</taxon>
        <taxon>Streptophyta</taxon>
        <taxon>Embryophyta</taxon>
        <taxon>Tracheophyta</taxon>
        <taxon>Spermatophyta</taxon>
        <taxon>Magnoliopsida</taxon>
        <taxon>Liliopsida</taxon>
        <taxon>Poales</taxon>
        <taxon>Poaceae</taxon>
        <taxon>PACMAD clade</taxon>
        <taxon>Chloridoideae</taxon>
        <taxon>Eragrostideae</taxon>
        <taxon>Eragrostidinae</taxon>
        <taxon>Eragrostis</taxon>
    </lineage>
</organism>
<keyword evidence="4 7" id="KW-0067">ATP-binding</keyword>
<dbReference type="GO" id="GO:0005524">
    <property type="term" value="F:ATP binding"/>
    <property type="evidence" value="ECO:0007669"/>
    <property type="project" value="UniProtKB-UniRule"/>
</dbReference>
<evidence type="ECO:0000256" key="2">
    <source>
        <dbReference type="ARBA" id="ARBA00022701"/>
    </source>
</evidence>
<evidence type="ECO:0000256" key="4">
    <source>
        <dbReference type="ARBA" id="ARBA00022840"/>
    </source>
</evidence>
<dbReference type="FunFam" id="3.40.850.10:FF:000016">
    <property type="entry name" value="Kinesin-like protein"/>
    <property type="match status" value="1"/>
</dbReference>
<dbReference type="Gene3D" id="3.40.850.10">
    <property type="entry name" value="Kinesin motor domain"/>
    <property type="match status" value="1"/>
</dbReference>
<dbReference type="PROSITE" id="PS50067">
    <property type="entry name" value="KINESIN_MOTOR_2"/>
    <property type="match status" value="1"/>
</dbReference>
<dbReference type="GO" id="GO:0007018">
    <property type="term" value="P:microtubule-based movement"/>
    <property type="evidence" value="ECO:0007669"/>
    <property type="project" value="EnsemblPlants"/>
</dbReference>
<dbReference type="PANTHER" id="PTHR47968">
    <property type="entry name" value="CENTROMERE PROTEIN E"/>
    <property type="match status" value="1"/>
</dbReference>
<evidence type="ECO:0000259" key="10">
    <source>
        <dbReference type="PROSITE" id="PS50067"/>
    </source>
</evidence>
<evidence type="ECO:0000313" key="11">
    <source>
        <dbReference type="EMBL" id="TVU15036.1"/>
    </source>
</evidence>
<evidence type="ECO:0000313" key="12">
    <source>
        <dbReference type="Proteomes" id="UP000324897"/>
    </source>
</evidence>
<name>A0A5J9TUJ5_9POAL</name>
<dbReference type="InterPro" id="IPR027640">
    <property type="entry name" value="Kinesin-like_fam"/>
</dbReference>
<keyword evidence="12" id="KW-1185">Reference proteome</keyword>
<evidence type="ECO:0000256" key="5">
    <source>
        <dbReference type="ARBA" id="ARBA00023054"/>
    </source>
</evidence>
<feature type="domain" description="Kinesin motor" evidence="10">
    <location>
        <begin position="33"/>
        <end position="355"/>
    </location>
</feature>
<keyword evidence="2" id="KW-0493">Microtubule</keyword>
<evidence type="ECO:0000256" key="6">
    <source>
        <dbReference type="ARBA" id="ARBA00023175"/>
    </source>
</evidence>
<dbReference type="SUPFAM" id="SSF52540">
    <property type="entry name" value="P-loop containing nucleoside triphosphate hydrolases"/>
    <property type="match status" value="1"/>
</dbReference>
<dbReference type="InterPro" id="IPR021881">
    <property type="entry name" value="NACK_C"/>
</dbReference>
<dbReference type="OrthoDB" id="3176171at2759"/>
<gene>
    <name evidence="11" type="ORF">EJB05_38536</name>
</gene>
<dbReference type="Pfam" id="PF00225">
    <property type="entry name" value="Kinesin"/>
    <property type="match status" value="1"/>
</dbReference>
<proteinExistence type="inferred from homology"/>
<feature type="coiled-coil region" evidence="8">
    <location>
        <begin position="364"/>
        <end position="432"/>
    </location>
</feature>
<dbReference type="PANTHER" id="PTHR47968:SF18">
    <property type="entry name" value="KINESIN-LIKE PROTEIN KIN-7F"/>
    <property type="match status" value="1"/>
</dbReference>
<dbReference type="GO" id="GO:0016887">
    <property type="term" value="F:ATP hydrolysis activity"/>
    <property type="evidence" value="ECO:0007669"/>
    <property type="project" value="EnsemblPlants"/>
</dbReference>